<evidence type="ECO:0000313" key="1">
    <source>
        <dbReference type="EnsemblPlants" id="TuG1812G0200004009.01.T01"/>
    </source>
</evidence>
<dbReference type="EnsemblPlants" id="TuG1812G0200004009.01.T01">
    <property type="protein sequence ID" value="TuG1812G0200004009.01.T01"/>
    <property type="gene ID" value="TuG1812G0200004009.01"/>
</dbReference>
<accession>A0A8R7PHN1</accession>
<sequence length="95" mass="10240">MQSPRGDPTTPSRHLSLSTLCPSSFWISGEAPPSAAVCWAISPPAHRSDHPPPSRRTGAAVVHVFATAARGRPATVEHHHYLWRTQPLTFVGDAP</sequence>
<dbReference type="Gramene" id="TuG1812G0200004009.01.T01">
    <property type="protein sequence ID" value="TuG1812G0200004009.01.T01"/>
    <property type="gene ID" value="TuG1812G0200004009.01"/>
</dbReference>
<reference evidence="2" key="1">
    <citation type="journal article" date="2013" name="Nature">
        <title>Draft genome of the wheat A-genome progenitor Triticum urartu.</title>
        <authorList>
            <person name="Ling H.Q."/>
            <person name="Zhao S."/>
            <person name="Liu D."/>
            <person name="Wang J."/>
            <person name="Sun H."/>
            <person name="Zhang C."/>
            <person name="Fan H."/>
            <person name="Li D."/>
            <person name="Dong L."/>
            <person name="Tao Y."/>
            <person name="Gao C."/>
            <person name="Wu H."/>
            <person name="Li Y."/>
            <person name="Cui Y."/>
            <person name="Guo X."/>
            <person name="Zheng S."/>
            <person name="Wang B."/>
            <person name="Yu K."/>
            <person name="Liang Q."/>
            <person name="Yang W."/>
            <person name="Lou X."/>
            <person name="Chen J."/>
            <person name="Feng M."/>
            <person name="Jian J."/>
            <person name="Zhang X."/>
            <person name="Luo G."/>
            <person name="Jiang Y."/>
            <person name="Liu J."/>
            <person name="Wang Z."/>
            <person name="Sha Y."/>
            <person name="Zhang B."/>
            <person name="Wu H."/>
            <person name="Tang D."/>
            <person name="Shen Q."/>
            <person name="Xue P."/>
            <person name="Zou S."/>
            <person name="Wang X."/>
            <person name="Liu X."/>
            <person name="Wang F."/>
            <person name="Yang Y."/>
            <person name="An X."/>
            <person name="Dong Z."/>
            <person name="Zhang K."/>
            <person name="Zhang X."/>
            <person name="Luo M.C."/>
            <person name="Dvorak J."/>
            <person name="Tong Y."/>
            <person name="Wang J."/>
            <person name="Yang H."/>
            <person name="Li Z."/>
            <person name="Wang D."/>
            <person name="Zhang A."/>
            <person name="Wang J."/>
        </authorList>
    </citation>
    <scope>NUCLEOTIDE SEQUENCE</scope>
    <source>
        <strain evidence="2">cv. G1812</strain>
    </source>
</reference>
<keyword evidence="2" id="KW-1185">Reference proteome</keyword>
<reference evidence="1" key="2">
    <citation type="submission" date="2018-03" db="EMBL/GenBank/DDBJ databases">
        <title>The Triticum urartu genome reveals the dynamic nature of wheat genome evolution.</title>
        <authorList>
            <person name="Ling H."/>
            <person name="Ma B."/>
            <person name="Shi X."/>
            <person name="Liu H."/>
            <person name="Dong L."/>
            <person name="Sun H."/>
            <person name="Cao Y."/>
            <person name="Gao Q."/>
            <person name="Zheng S."/>
            <person name="Li Y."/>
            <person name="Yu Y."/>
            <person name="Du H."/>
            <person name="Qi M."/>
            <person name="Li Y."/>
            <person name="Yu H."/>
            <person name="Cui Y."/>
            <person name="Wang N."/>
            <person name="Chen C."/>
            <person name="Wu H."/>
            <person name="Zhao Y."/>
            <person name="Zhang J."/>
            <person name="Li Y."/>
            <person name="Zhou W."/>
            <person name="Zhang B."/>
            <person name="Hu W."/>
            <person name="Eijk M."/>
            <person name="Tang J."/>
            <person name="Witsenboer H."/>
            <person name="Zhao S."/>
            <person name="Li Z."/>
            <person name="Zhang A."/>
            <person name="Wang D."/>
            <person name="Liang C."/>
        </authorList>
    </citation>
    <scope>NUCLEOTIDE SEQUENCE [LARGE SCALE GENOMIC DNA]</scope>
    <source>
        <strain evidence="1">cv. G1812</strain>
    </source>
</reference>
<reference evidence="1" key="3">
    <citation type="submission" date="2022-06" db="UniProtKB">
        <authorList>
            <consortium name="EnsemblPlants"/>
        </authorList>
    </citation>
    <scope>IDENTIFICATION</scope>
</reference>
<protein>
    <submittedName>
        <fullName evidence="1">Uncharacterized protein</fullName>
    </submittedName>
</protein>
<dbReference type="AlphaFoldDB" id="A0A8R7PHN1"/>
<evidence type="ECO:0000313" key="2">
    <source>
        <dbReference type="Proteomes" id="UP000015106"/>
    </source>
</evidence>
<dbReference type="Proteomes" id="UP000015106">
    <property type="component" value="Chromosome 2"/>
</dbReference>
<organism evidence="1 2">
    <name type="scientific">Triticum urartu</name>
    <name type="common">Red wild einkorn</name>
    <name type="synonym">Crithodium urartu</name>
    <dbReference type="NCBI Taxonomy" id="4572"/>
    <lineage>
        <taxon>Eukaryota</taxon>
        <taxon>Viridiplantae</taxon>
        <taxon>Streptophyta</taxon>
        <taxon>Embryophyta</taxon>
        <taxon>Tracheophyta</taxon>
        <taxon>Spermatophyta</taxon>
        <taxon>Magnoliopsida</taxon>
        <taxon>Liliopsida</taxon>
        <taxon>Poales</taxon>
        <taxon>Poaceae</taxon>
        <taxon>BOP clade</taxon>
        <taxon>Pooideae</taxon>
        <taxon>Triticodae</taxon>
        <taxon>Triticeae</taxon>
        <taxon>Triticinae</taxon>
        <taxon>Triticum</taxon>
    </lineage>
</organism>
<proteinExistence type="predicted"/>
<name>A0A8R7PHN1_TRIUA</name>